<dbReference type="Gene3D" id="1.10.10.10">
    <property type="entry name" value="Winged helix-like DNA-binding domain superfamily/Winged helix DNA-binding domain"/>
    <property type="match status" value="1"/>
</dbReference>
<dbReference type="Pfam" id="PF00196">
    <property type="entry name" value="GerE"/>
    <property type="match status" value="1"/>
</dbReference>
<proteinExistence type="predicted"/>
<dbReference type="AlphaFoldDB" id="A0A0W8E9M2"/>
<organism evidence="2">
    <name type="scientific">hydrocarbon metagenome</name>
    <dbReference type="NCBI Taxonomy" id="938273"/>
    <lineage>
        <taxon>unclassified sequences</taxon>
        <taxon>metagenomes</taxon>
        <taxon>ecological metagenomes</taxon>
    </lineage>
</organism>
<sequence>MQQFLEVLSPQERVIWAYKAHGLTRKEIAKTMGVKPKYVAVYEKRVKEKIDKLTEQGIIFDGSPAEVLFENQVEEIFEVEQLKNLPRKTVKQAQFLQDTSTHAINKKESGAQRRMRSRLGVRKKQDAYVYTRQCTQEELDSFQMEASNRPPNDIMKLKREYDYFRQTGEGSVELLASMEVILRSYGVLLFSPNINKRNAKTVICQRAMTSEAVVVVKGDEQIDAPNPKFIEATVNEDGQIERVYIVDKKPPKRKKRN</sequence>
<dbReference type="GO" id="GO:0003677">
    <property type="term" value="F:DNA binding"/>
    <property type="evidence" value="ECO:0007669"/>
    <property type="project" value="InterPro"/>
</dbReference>
<gene>
    <name evidence="2" type="ORF">ASZ90_017346</name>
</gene>
<reference evidence="2" key="1">
    <citation type="journal article" date="2015" name="Proc. Natl. Acad. Sci. U.S.A.">
        <title>Networks of energetic and metabolic interactions define dynamics in microbial communities.</title>
        <authorList>
            <person name="Embree M."/>
            <person name="Liu J.K."/>
            <person name="Al-Bassam M.M."/>
            <person name="Zengler K."/>
        </authorList>
    </citation>
    <scope>NUCLEOTIDE SEQUENCE</scope>
</reference>
<protein>
    <recommendedName>
        <fullName evidence="1">HTH luxR-type domain-containing protein</fullName>
    </recommendedName>
</protein>
<evidence type="ECO:0000259" key="1">
    <source>
        <dbReference type="Pfam" id="PF00196"/>
    </source>
</evidence>
<dbReference type="EMBL" id="LNQE01001822">
    <property type="protein sequence ID" value="KUG05273.1"/>
    <property type="molecule type" value="Genomic_DNA"/>
</dbReference>
<dbReference type="SUPFAM" id="SSF46894">
    <property type="entry name" value="C-terminal effector domain of the bipartite response regulators"/>
    <property type="match status" value="1"/>
</dbReference>
<dbReference type="InterPro" id="IPR016032">
    <property type="entry name" value="Sig_transdc_resp-reg_C-effctor"/>
</dbReference>
<dbReference type="GO" id="GO:0006355">
    <property type="term" value="P:regulation of DNA-templated transcription"/>
    <property type="evidence" value="ECO:0007669"/>
    <property type="project" value="InterPro"/>
</dbReference>
<comment type="caution">
    <text evidence="2">The sequence shown here is derived from an EMBL/GenBank/DDBJ whole genome shotgun (WGS) entry which is preliminary data.</text>
</comment>
<evidence type="ECO:0000313" key="2">
    <source>
        <dbReference type="EMBL" id="KUG05273.1"/>
    </source>
</evidence>
<dbReference type="InterPro" id="IPR000792">
    <property type="entry name" value="Tscrpt_reg_LuxR_C"/>
</dbReference>
<name>A0A0W8E9M2_9ZZZZ</name>
<feature type="domain" description="HTH luxR-type" evidence="1">
    <location>
        <begin position="7"/>
        <end position="50"/>
    </location>
</feature>
<accession>A0A0W8E9M2</accession>
<dbReference type="InterPro" id="IPR036388">
    <property type="entry name" value="WH-like_DNA-bd_sf"/>
</dbReference>